<proteinExistence type="predicted"/>
<protein>
    <submittedName>
        <fullName evidence="1">Uncharacterized protein</fullName>
    </submittedName>
</protein>
<accession>A0A1D2JM66</accession>
<dbReference type="EMBL" id="LZYO01000028">
    <property type="protein sequence ID" value="ODH42280.1"/>
    <property type="molecule type" value="Genomic_DNA"/>
</dbReference>
<sequence length="179" mass="20832">MNQGFEGAKKRWQRRQPTPCRKQDTNMYLYLGYQQKSSSLGMIAFWCNEKSCVDKAEESASIAESRRIGQTPSRRSWKWWKVRVPGAHWNWQLATGNQQLRRFSDTNSQLQRTGVIDSIRHREQFLEHTAHIRESKEHVNPSPLRKHNLLEKPVAATEITRIALIPSYTDHGLLGSGYK</sequence>
<gene>
    <name evidence="1" type="ORF">ACO22_01221</name>
</gene>
<reference evidence="1 2" key="1">
    <citation type="submission" date="2016-06" db="EMBL/GenBank/DDBJ databases">
        <authorList>
            <person name="Kjaerup R.B."/>
            <person name="Dalgaard T.S."/>
            <person name="Juul-Madsen H.R."/>
        </authorList>
    </citation>
    <scope>NUCLEOTIDE SEQUENCE [LARGE SCALE GENOMIC DNA]</scope>
    <source>
        <strain evidence="1 2">Pb300</strain>
    </source>
</reference>
<name>A0A1D2JM66_PARBR</name>
<comment type="caution">
    <text evidence="1">The sequence shown here is derived from an EMBL/GenBank/DDBJ whole genome shotgun (WGS) entry which is preliminary data.</text>
</comment>
<evidence type="ECO:0000313" key="2">
    <source>
        <dbReference type="Proteomes" id="UP000242814"/>
    </source>
</evidence>
<dbReference type="Proteomes" id="UP000242814">
    <property type="component" value="Unassembled WGS sequence"/>
</dbReference>
<dbReference type="VEuPathDB" id="FungiDB:PADG_03151"/>
<dbReference type="AlphaFoldDB" id="A0A1D2JM66"/>
<evidence type="ECO:0000313" key="1">
    <source>
        <dbReference type="EMBL" id="ODH42280.1"/>
    </source>
</evidence>
<organism evidence="1 2">
    <name type="scientific">Paracoccidioides brasiliensis</name>
    <dbReference type="NCBI Taxonomy" id="121759"/>
    <lineage>
        <taxon>Eukaryota</taxon>
        <taxon>Fungi</taxon>
        <taxon>Dikarya</taxon>
        <taxon>Ascomycota</taxon>
        <taxon>Pezizomycotina</taxon>
        <taxon>Eurotiomycetes</taxon>
        <taxon>Eurotiomycetidae</taxon>
        <taxon>Onygenales</taxon>
        <taxon>Ajellomycetaceae</taxon>
        <taxon>Paracoccidioides</taxon>
    </lineage>
</organism>